<gene>
    <name evidence="2" type="ORF">PoB_007475100</name>
</gene>
<feature type="region of interest" description="Disordered" evidence="1">
    <location>
        <begin position="1"/>
        <end position="51"/>
    </location>
</feature>
<accession>A0AAV4DVU3</accession>
<protein>
    <submittedName>
        <fullName evidence="2">Uncharacterized protein</fullName>
    </submittedName>
</protein>
<feature type="compositionally biased region" description="Polar residues" evidence="1">
    <location>
        <begin position="9"/>
        <end position="22"/>
    </location>
</feature>
<evidence type="ECO:0000313" key="3">
    <source>
        <dbReference type="Proteomes" id="UP000735302"/>
    </source>
</evidence>
<evidence type="ECO:0000313" key="2">
    <source>
        <dbReference type="EMBL" id="GFO48246.1"/>
    </source>
</evidence>
<name>A0AAV4DVU3_9GAST</name>
<reference evidence="2 3" key="1">
    <citation type="journal article" date="2021" name="Elife">
        <title>Chloroplast acquisition without the gene transfer in kleptoplastic sea slugs, Plakobranchus ocellatus.</title>
        <authorList>
            <person name="Maeda T."/>
            <person name="Takahashi S."/>
            <person name="Yoshida T."/>
            <person name="Shimamura S."/>
            <person name="Takaki Y."/>
            <person name="Nagai Y."/>
            <person name="Toyoda A."/>
            <person name="Suzuki Y."/>
            <person name="Arimoto A."/>
            <person name="Ishii H."/>
            <person name="Satoh N."/>
            <person name="Nishiyama T."/>
            <person name="Hasebe M."/>
            <person name="Maruyama T."/>
            <person name="Minagawa J."/>
            <person name="Obokata J."/>
            <person name="Shigenobu S."/>
        </authorList>
    </citation>
    <scope>NUCLEOTIDE SEQUENCE [LARGE SCALE GENOMIC DNA]</scope>
</reference>
<dbReference type="EMBL" id="BLXT01008384">
    <property type="protein sequence ID" value="GFO48246.1"/>
    <property type="molecule type" value="Genomic_DNA"/>
</dbReference>
<organism evidence="2 3">
    <name type="scientific">Plakobranchus ocellatus</name>
    <dbReference type="NCBI Taxonomy" id="259542"/>
    <lineage>
        <taxon>Eukaryota</taxon>
        <taxon>Metazoa</taxon>
        <taxon>Spiralia</taxon>
        <taxon>Lophotrochozoa</taxon>
        <taxon>Mollusca</taxon>
        <taxon>Gastropoda</taxon>
        <taxon>Heterobranchia</taxon>
        <taxon>Euthyneura</taxon>
        <taxon>Panpulmonata</taxon>
        <taxon>Sacoglossa</taxon>
        <taxon>Placobranchoidea</taxon>
        <taxon>Plakobranchidae</taxon>
        <taxon>Plakobranchus</taxon>
    </lineage>
</organism>
<dbReference type="Proteomes" id="UP000735302">
    <property type="component" value="Unassembled WGS sequence"/>
</dbReference>
<comment type="caution">
    <text evidence="2">The sequence shown here is derived from an EMBL/GenBank/DDBJ whole genome shotgun (WGS) entry which is preliminary data.</text>
</comment>
<keyword evidence="3" id="KW-1185">Reference proteome</keyword>
<feature type="compositionally biased region" description="Polar residues" evidence="1">
    <location>
        <begin position="39"/>
        <end position="51"/>
    </location>
</feature>
<dbReference type="AlphaFoldDB" id="A0AAV4DVU3"/>
<evidence type="ECO:0000256" key="1">
    <source>
        <dbReference type="SAM" id="MobiDB-lite"/>
    </source>
</evidence>
<sequence length="182" mass="19984">MTRRLHGNLSPQGDHNFFTSTEPILPESPLPKVGHPQERSMSTFKQKTTRGSLAYRGRHSSSSSICFAIHPALSTASHLQCKATLQSRFMDLAFCHGCVPALTVVSYNSIISAAGGRIPAAGDTLRNLWYGLRSPGKRLGLTGPAPSREIRSTIRIFPDCIRLQASFPFRQTAIKMDGFGWL</sequence>
<proteinExistence type="predicted"/>